<feature type="compositionally biased region" description="Basic and acidic residues" evidence="9">
    <location>
        <begin position="1555"/>
        <end position="1584"/>
    </location>
</feature>
<feature type="coiled-coil region" evidence="8">
    <location>
        <begin position="488"/>
        <end position="515"/>
    </location>
</feature>
<evidence type="ECO:0000256" key="9">
    <source>
        <dbReference type="SAM" id="MobiDB-lite"/>
    </source>
</evidence>
<feature type="region of interest" description="Disordered" evidence="9">
    <location>
        <begin position="1819"/>
        <end position="1859"/>
    </location>
</feature>
<feature type="compositionally biased region" description="Basic and acidic residues" evidence="9">
    <location>
        <begin position="1232"/>
        <end position="1260"/>
    </location>
</feature>
<dbReference type="GeneID" id="101861569"/>
<feature type="region of interest" description="Disordered" evidence="9">
    <location>
        <begin position="960"/>
        <end position="994"/>
    </location>
</feature>
<keyword evidence="5 7" id="KW-0505">Motor protein</keyword>
<keyword evidence="6" id="KW-0206">Cytoskeleton</keyword>
<feature type="region of interest" description="Disordered" evidence="9">
    <location>
        <begin position="2153"/>
        <end position="2249"/>
    </location>
</feature>
<evidence type="ECO:0000256" key="7">
    <source>
        <dbReference type="PROSITE-ProRule" id="PRU00283"/>
    </source>
</evidence>
<feature type="coiled-coil region" evidence="8">
    <location>
        <begin position="332"/>
        <end position="378"/>
    </location>
</feature>
<organism evidence="11 12">
    <name type="scientific">Aplysia californica</name>
    <name type="common">California sea hare</name>
    <dbReference type="NCBI Taxonomy" id="6500"/>
    <lineage>
        <taxon>Eukaryota</taxon>
        <taxon>Metazoa</taxon>
        <taxon>Spiralia</taxon>
        <taxon>Lophotrochozoa</taxon>
        <taxon>Mollusca</taxon>
        <taxon>Gastropoda</taxon>
        <taxon>Heterobranchia</taxon>
        <taxon>Euthyneura</taxon>
        <taxon>Tectipleura</taxon>
        <taxon>Aplysiida</taxon>
        <taxon>Aplysioidea</taxon>
        <taxon>Aplysiidae</taxon>
        <taxon>Aplysia</taxon>
    </lineage>
</organism>
<feature type="compositionally biased region" description="Polar residues" evidence="9">
    <location>
        <begin position="2168"/>
        <end position="2197"/>
    </location>
</feature>
<feature type="compositionally biased region" description="Basic and acidic residues" evidence="9">
    <location>
        <begin position="1663"/>
        <end position="1678"/>
    </location>
</feature>
<dbReference type="SMART" id="SM00129">
    <property type="entry name" value="KISc"/>
    <property type="match status" value="1"/>
</dbReference>
<feature type="region of interest" description="Disordered" evidence="9">
    <location>
        <begin position="1339"/>
        <end position="1371"/>
    </location>
</feature>
<feature type="region of interest" description="Disordered" evidence="9">
    <location>
        <begin position="905"/>
        <end position="924"/>
    </location>
</feature>
<feature type="compositionally biased region" description="Basic and acidic residues" evidence="9">
    <location>
        <begin position="1147"/>
        <end position="1157"/>
    </location>
</feature>
<keyword evidence="3 7" id="KW-0067">ATP-binding</keyword>
<dbReference type="PROSITE" id="PS50067">
    <property type="entry name" value="KINESIN_MOTOR_2"/>
    <property type="match status" value="1"/>
</dbReference>
<feature type="region of interest" description="Disordered" evidence="9">
    <location>
        <begin position="1553"/>
        <end position="1584"/>
    </location>
</feature>
<feature type="region of interest" description="Disordered" evidence="9">
    <location>
        <begin position="1395"/>
        <end position="1419"/>
    </location>
</feature>
<feature type="compositionally biased region" description="Basic and acidic residues" evidence="9">
    <location>
        <begin position="962"/>
        <end position="994"/>
    </location>
</feature>
<evidence type="ECO:0000256" key="8">
    <source>
        <dbReference type="SAM" id="Coils"/>
    </source>
</evidence>
<feature type="compositionally biased region" description="Basic and acidic residues" evidence="9">
    <location>
        <begin position="676"/>
        <end position="698"/>
    </location>
</feature>
<comment type="subcellular location">
    <subcellularLocation>
        <location evidence="1">Cytoplasm</location>
        <location evidence="1">Cytoskeleton</location>
    </subcellularLocation>
</comment>
<feature type="compositionally biased region" description="Basic and acidic residues" evidence="9">
    <location>
        <begin position="733"/>
        <end position="766"/>
    </location>
</feature>
<dbReference type="InterPro" id="IPR027417">
    <property type="entry name" value="P-loop_NTPase"/>
</dbReference>
<protein>
    <submittedName>
        <fullName evidence="12">Trichohyalin</fullName>
    </submittedName>
</protein>
<feature type="region of interest" description="Disordered" evidence="9">
    <location>
        <begin position="1131"/>
        <end position="1157"/>
    </location>
</feature>
<feature type="binding site" evidence="7">
    <location>
        <begin position="82"/>
        <end position="89"/>
    </location>
    <ligand>
        <name>ATP</name>
        <dbReference type="ChEBI" id="CHEBI:30616"/>
    </ligand>
</feature>
<feature type="compositionally biased region" description="Basic and acidic residues" evidence="9">
    <location>
        <begin position="2153"/>
        <end position="2163"/>
    </location>
</feature>
<dbReference type="Pfam" id="PF00225">
    <property type="entry name" value="Kinesin"/>
    <property type="match status" value="1"/>
</dbReference>
<evidence type="ECO:0000259" key="10">
    <source>
        <dbReference type="PROSITE" id="PS50067"/>
    </source>
</evidence>
<evidence type="ECO:0000256" key="1">
    <source>
        <dbReference type="ARBA" id="ARBA00004245"/>
    </source>
</evidence>
<accession>A0ABM0ZWJ7</accession>
<feature type="coiled-coil region" evidence="8">
    <location>
        <begin position="1895"/>
        <end position="1975"/>
    </location>
</feature>
<feature type="region of interest" description="Disordered" evidence="9">
    <location>
        <begin position="728"/>
        <end position="766"/>
    </location>
</feature>
<dbReference type="InterPro" id="IPR001752">
    <property type="entry name" value="Kinesin_motor_dom"/>
</dbReference>
<feature type="region of interest" description="Disordered" evidence="9">
    <location>
        <begin position="1288"/>
        <end position="1313"/>
    </location>
</feature>
<name>A0ABM0ZWJ7_APLCA</name>
<feature type="compositionally biased region" description="Polar residues" evidence="9">
    <location>
        <begin position="2238"/>
        <end position="2249"/>
    </location>
</feature>
<feature type="region of interest" description="Disordered" evidence="9">
    <location>
        <begin position="1229"/>
        <end position="1260"/>
    </location>
</feature>
<dbReference type="RefSeq" id="XP_012935988.1">
    <property type="nucleotide sequence ID" value="XM_013080534.1"/>
</dbReference>
<dbReference type="PROSITE" id="PS00411">
    <property type="entry name" value="KINESIN_MOTOR_1"/>
    <property type="match status" value="1"/>
</dbReference>
<dbReference type="InterPro" id="IPR019821">
    <property type="entry name" value="Kinesin_motor_CS"/>
</dbReference>
<comment type="similarity">
    <text evidence="7">Belongs to the TRAFAC class myosin-kinesin ATPase superfamily. Kinesin family.</text>
</comment>
<dbReference type="Proteomes" id="UP000694888">
    <property type="component" value="Unplaced"/>
</dbReference>
<keyword evidence="4 8" id="KW-0175">Coiled coil</keyword>
<feature type="region of interest" description="Disordered" evidence="9">
    <location>
        <begin position="847"/>
        <end position="870"/>
    </location>
</feature>
<evidence type="ECO:0000256" key="2">
    <source>
        <dbReference type="ARBA" id="ARBA00022741"/>
    </source>
</evidence>
<feature type="compositionally biased region" description="Basic and acidic residues" evidence="9">
    <location>
        <begin position="2223"/>
        <end position="2237"/>
    </location>
</feature>
<evidence type="ECO:0000313" key="11">
    <source>
        <dbReference type="Proteomes" id="UP000694888"/>
    </source>
</evidence>
<keyword evidence="6" id="KW-0963">Cytoplasm</keyword>
<feature type="domain" description="Kinesin motor" evidence="10">
    <location>
        <begin position="3"/>
        <end position="316"/>
    </location>
</feature>
<evidence type="ECO:0000256" key="4">
    <source>
        <dbReference type="ARBA" id="ARBA00023054"/>
    </source>
</evidence>
<evidence type="ECO:0000313" key="12">
    <source>
        <dbReference type="RefSeq" id="XP_012935988.1"/>
    </source>
</evidence>
<feature type="region of interest" description="Disordered" evidence="9">
    <location>
        <begin position="1663"/>
        <end position="1692"/>
    </location>
</feature>
<evidence type="ECO:0000256" key="3">
    <source>
        <dbReference type="ARBA" id="ARBA00022840"/>
    </source>
</evidence>
<feature type="compositionally biased region" description="Basic and acidic residues" evidence="9">
    <location>
        <begin position="1825"/>
        <end position="1838"/>
    </location>
</feature>
<feature type="compositionally biased region" description="Basic and acidic residues" evidence="9">
    <location>
        <begin position="1403"/>
        <end position="1419"/>
    </location>
</feature>
<keyword evidence="11" id="KW-1185">Reference proteome</keyword>
<dbReference type="PRINTS" id="PR00380">
    <property type="entry name" value="KINESINHEAVY"/>
</dbReference>
<feature type="region of interest" description="Disordered" evidence="9">
    <location>
        <begin position="1449"/>
        <end position="1473"/>
    </location>
</feature>
<feature type="compositionally biased region" description="Polar residues" evidence="9">
    <location>
        <begin position="1841"/>
        <end position="1859"/>
    </location>
</feature>
<feature type="compositionally biased region" description="Basic and acidic residues" evidence="9">
    <location>
        <begin position="1343"/>
        <end position="1371"/>
    </location>
</feature>
<dbReference type="SUPFAM" id="SSF52540">
    <property type="entry name" value="P-loop containing nucleoside triphosphate hydrolases"/>
    <property type="match status" value="1"/>
</dbReference>
<dbReference type="PANTHER" id="PTHR47968:SF75">
    <property type="entry name" value="CENTROMERE-ASSOCIATED PROTEIN E"/>
    <property type="match status" value="1"/>
</dbReference>
<feature type="region of interest" description="Disordered" evidence="9">
    <location>
        <begin position="793"/>
        <end position="812"/>
    </location>
</feature>
<dbReference type="InterPro" id="IPR027640">
    <property type="entry name" value="Kinesin-like_fam"/>
</dbReference>
<keyword evidence="2 7" id="KW-0547">Nucleotide-binding</keyword>
<feature type="region of interest" description="Disordered" evidence="9">
    <location>
        <begin position="2301"/>
        <end position="2327"/>
    </location>
</feature>
<dbReference type="InterPro" id="IPR036961">
    <property type="entry name" value="Kinesin_motor_dom_sf"/>
</dbReference>
<evidence type="ECO:0000256" key="6">
    <source>
        <dbReference type="ARBA" id="ARBA00023212"/>
    </source>
</evidence>
<sequence>MDQLKVAIRVRPLLQNEIDKGLTSRWITSEATIRPEGSSGPEYAFDHVYNEKVSNLKIYKEMTHNMVQRAMEGFHGTLFTYGQSGSGKTFTIDSLRSEALKNIYEYIENCPAREFLVRCSYIELYNEKLVDLLADEQADNKELKIREDPDKNVYIDNLVEDVIVTLDDSERVLNKGNEKRTFAETRQNDRSSRAHCIFRVVIESRERDDPNRSGVFVSHLNLVDLAGSERAGENIGDRRREGCSINTSLLWLSQVIKQLSLGQSNQLINFRNSKLTRLLQNALGGNSQTGVLCTVNPTAVEETHSTLKFAENAKKVINKPQQNEVLTDRAMLKKKQDEINKLKKTIRQMEQDFRREDVEELQQQRLKQDEQIKRLQSLLCVSSKVTGNRRSGPEQKRRETVCIPQMSRFQNEFKGDFTLPRIPVFPPPLPDTPINSKPPVKTPSPSLGSLTDLSVPHSLESACELHDCPCQELSFSDFEKQFVDQRILDSYHDKVRKLKQQNLALTKKLREFVANKFVTRRGETTELADVSLDPNFSSPFRELDNSILIPSAASTSLINPRQGGLLSQTIMEEEEEEEITLQRSFGGLVDEYERRMKEKNGELEILKEQLEDVLASVKEEERKNEKYRQSEAAEYKERQRETKEIFREEYERMVKEKDGEMAILKEQLEEVLASVKGEDRNNEKDEQSQAQIHKEALRETEERLREEYEMRLIEKEREMVTLKEQLEDVLTSVKREDREKEQDKQTETEKYKDAEERQSEREEKLKEEYEIRLQEKDGEMEKLRTQIEVMLVKEKKPDRPTESDEYSERQREAKERFWEEYKGMVTEKDREVAMLKEQLEDLLGSVKEEERKNEKYRQSEAAEYKESQRETKEIFREEYERMVKEKDGEMAILKEQLEEVLASVKGEDRNNEKDEQSQAQIHKEVLRETEERLREEYEMRLIEKEREMVTLKEQLEVVLASVKREDREEQDKQTETEKYKDAEERQSERDEKLKEEYEIRLQEKDGEMEKLRTQIEVMLVTEKKPDRLTESDEYPERQREAEERFWEEYKGMVTEKDREVAMLKEQLEDVLASLKGEDRKNEKDGQCGAKKFKEIQRGIEDEYEARLMEKDKEVETLKEKLEDVLAYVKEVDRKNEKDGQSETEVEESQREREEKLKEEYEIRLQEKDGEMEMLRTQIEVMLLNDGQGGMERYEIQGETEERIVEEYETRLMEKNREIVTLSQQLEDVLSSVKEEDRKNKKDRQSEAEERQSEREERLKEECEIMLWEKDEKDGEMEKLRKQIEVMLAQDKERDGQSEGEKYKETQRETEERLRDEYEARLLEKDREMAALKEQFDNVLASVKGEDRKNEMDGQSDAKERQTEREEKLKEKYEIRLQEKDGEMEKLRKQIEVMLAEEQDGQSEGEKYSERQRETEERFKEEYEMMVMEKDREMAMLKEQYEDVLASMKEEYRKNTNDGQNETDKEAKERLNEREEKLKEEYEIMLQENDREMEKLRNQIEVMLAMEKEWDGQSEEEKYKHILRKTEEEYKMRLMWKDREMVTLKEQLEDVLASVKGEDRKNENDGQNETDKEAEERRSEREKLKEECEIRLQDNDREMEKLRRQIEVTLAQDKERDGECKGKKCMERLRETEERFRVEYEMRLKEKDRELEILKDKFEAKLISEERKREEDGQKVHEYGEEEQEEKLRAESERALKAKEEEITSLKEQLDRALSGIWEERQMEEDRREMMEEEYKEIGKKQRESFEELLDMKDGDLKSLREQLTMAIARRDEERKIGEQEREMLATELERNGEKLKAEFKEMLMVKDSEIDSLKEQLATALSSQKQDREMRGKGKEIMKNQPCQATAPGQNTSTQTETSLSEYEIDMYRLKLQLQREMCNRDVAKDNEQAALMEKKAIEDAHSALLAEKRQMEEELKSARATVKASSSQAERLAAEMEKLHEKHFDDMSASDLKVMRLKEQLKEARAEANVLDSSYLQQCPRPTEVSAIDRHREQLRLEFENSGKMLELRELQVKVPKLEEQVAALTIKLHLLSTEKVKLEHLLKNADDATTSAQSLLSAESAVNFTLRNTISGLEWKLNVPDDAEPEPEVLRLEGETRRLRREVALRDKERDELKKQMHHLGTRYRLFVEKYREREDTWCSQEHRVVELESKLEEASKKTEVDPEQEQASVSSEGQRARSVSLTERQVSVSPTRQRAAQRAHGGGNGRDCRSRSSSPAMETAGRKDSDHIKMEPETSHQLSGTRPGSATESVIYKTTEVQTEPMRSGGFSEYFVIISKDRQIKELKKSVANLETQLKQHGVPLPKKRNTASVVPLTRSAKENKEEN</sequence>
<dbReference type="Gene3D" id="3.40.850.10">
    <property type="entry name" value="Kinesin motor domain"/>
    <property type="match status" value="1"/>
</dbReference>
<gene>
    <name evidence="12" type="primary">LOC101861569</name>
</gene>
<proteinExistence type="inferred from homology"/>
<dbReference type="PANTHER" id="PTHR47968">
    <property type="entry name" value="CENTROMERE PROTEIN E"/>
    <property type="match status" value="1"/>
</dbReference>
<evidence type="ECO:0000256" key="5">
    <source>
        <dbReference type="ARBA" id="ARBA00023175"/>
    </source>
</evidence>
<feature type="region of interest" description="Disordered" evidence="9">
    <location>
        <begin position="674"/>
        <end position="698"/>
    </location>
</feature>
<feature type="compositionally biased region" description="Basic and acidic residues" evidence="9">
    <location>
        <begin position="1131"/>
        <end position="1140"/>
    </location>
</feature>
<reference evidence="12" key="1">
    <citation type="submission" date="2025-08" db="UniProtKB">
        <authorList>
            <consortium name="RefSeq"/>
        </authorList>
    </citation>
    <scope>IDENTIFICATION</scope>
</reference>